<dbReference type="InterPro" id="IPR017998">
    <property type="entry name" value="Chaperone_TCP-1"/>
</dbReference>
<dbReference type="Pfam" id="PF00118">
    <property type="entry name" value="Cpn60_TCP1"/>
    <property type="match status" value="1"/>
</dbReference>
<comment type="subunit">
    <text evidence="3">Heterooligomeric complex of about 850 to 900 kDa that forms two stacked rings, 12 to 16 nm in diameter.</text>
</comment>
<dbReference type="GO" id="GO:0005832">
    <property type="term" value="C:chaperonin-containing T-complex"/>
    <property type="evidence" value="ECO:0007669"/>
    <property type="project" value="UniProtKB-ARBA"/>
</dbReference>
<evidence type="ECO:0000256" key="1">
    <source>
        <dbReference type="ARBA" id="ARBA00004496"/>
    </source>
</evidence>
<dbReference type="GeneID" id="14918193"/>
<evidence type="ECO:0000256" key="6">
    <source>
        <dbReference type="ARBA" id="ARBA00022741"/>
    </source>
</evidence>
<dbReference type="CDD" id="cd03337">
    <property type="entry name" value="TCP1_gamma"/>
    <property type="match status" value="1"/>
</dbReference>
<keyword evidence="7 10" id="KW-0067">ATP-binding</keyword>
<protein>
    <recommendedName>
        <fullName evidence="4 11">T-complex protein 1 subunit gamma</fullName>
    </recommendedName>
</protein>
<name>L8GYS4_ACACF</name>
<dbReference type="Proteomes" id="UP000011083">
    <property type="component" value="Unassembled WGS sequence"/>
</dbReference>
<dbReference type="Gene3D" id="1.10.560.10">
    <property type="entry name" value="GroEL-like equatorial domain"/>
    <property type="match status" value="1"/>
</dbReference>
<evidence type="ECO:0000256" key="11">
    <source>
        <dbReference type="RuleBase" id="RU004191"/>
    </source>
</evidence>
<dbReference type="NCBIfam" id="NF041083">
    <property type="entry name" value="thermosome_beta"/>
    <property type="match status" value="1"/>
</dbReference>
<evidence type="ECO:0000256" key="8">
    <source>
        <dbReference type="ARBA" id="ARBA00023186"/>
    </source>
</evidence>
<dbReference type="InterPro" id="IPR027410">
    <property type="entry name" value="TCP-1-like_intermed_sf"/>
</dbReference>
<dbReference type="OMA" id="CGGSTIR"/>
<dbReference type="EMBL" id="KB007974">
    <property type="protein sequence ID" value="ELR17683.1"/>
    <property type="molecule type" value="Genomic_DNA"/>
</dbReference>
<evidence type="ECO:0000313" key="13">
    <source>
        <dbReference type="Proteomes" id="UP000011083"/>
    </source>
</evidence>
<gene>
    <name evidence="12" type="ORF">ACA1_064700</name>
</gene>
<dbReference type="GO" id="GO:0005524">
    <property type="term" value="F:ATP binding"/>
    <property type="evidence" value="ECO:0007669"/>
    <property type="project" value="UniProtKB-KW"/>
</dbReference>
<dbReference type="FunFam" id="3.50.7.10:FF:000005">
    <property type="entry name" value="T-complex protein 1 subunit gamma"/>
    <property type="match status" value="1"/>
</dbReference>
<dbReference type="SUPFAM" id="SSF48592">
    <property type="entry name" value="GroEL equatorial domain-like"/>
    <property type="match status" value="1"/>
</dbReference>
<comment type="subcellular location">
    <subcellularLocation>
        <location evidence="1">Cytoplasm</location>
    </subcellularLocation>
</comment>
<dbReference type="GO" id="GO:0140662">
    <property type="term" value="F:ATP-dependent protein folding chaperone"/>
    <property type="evidence" value="ECO:0007669"/>
    <property type="project" value="InterPro"/>
</dbReference>
<dbReference type="InterPro" id="IPR054827">
    <property type="entry name" value="thermosome_alpha"/>
</dbReference>
<dbReference type="STRING" id="1257118.L8GYS4"/>
<comment type="similarity">
    <text evidence="2 10">Belongs to the TCP-1 chaperonin family.</text>
</comment>
<dbReference type="VEuPathDB" id="AmoebaDB:ACA1_064700"/>
<dbReference type="OrthoDB" id="10248520at2759"/>
<evidence type="ECO:0000256" key="4">
    <source>
        <dbReference type="ARBA" id="ARBA00017187"/>
    </source>
</evidence>
<dbReference type="InterPro" id="IPR027409">
    <property type="entry name" value="GroEL-like_apical_dom_sf"/>
</dbReference>
<comment type="function">
    <text evidence="9">Molecular chaperone; assists the folding of proteins upon ATP hydrolysis. Known to play a role, in vitro, in the folding of actin and tubulin.</text>
</comment>
<dbReference type="SUPFAM" id="SSF54849">
    <property type="entry name" value="GroEL-intermediate domain like"/>
    <property type="match status" value="1"/>
</dbReference>
<sequence>MQAPILVLTDNTKRESGRKAQRNNIAAAKAVCSVVRTALGPRAMLKMILDSMGGIVLTNDGNAILRELEVSHPAGKSMIELSKTQDEEVGDGTTSVIILAGEMLTVAEPYLEKNMHPTVIIRGFFKARDDAIEALDKLAIKVDISKREELLSIIRSCLSTKFVSRWMDLMCDLALDSVSAVVHQDGNRKEIDIKRYVKIEKVPGGELEDSYVLKGVMLNKDVLHSKMKRRIENPRILLLDCPLEYTKGENNIMMDVTKEGDWTAILRAEEEWVKKTCDHIIALKPDLVITEKGVSDLVQHYFVKNNITALRRLRKTDNNRIARAVGAVIVNRVEEAKESDLGTKCGLFEVRKIGDEYFSFIEDCKEPKACTILLRGASKDVLKEVERNLQDATCVARNILLDPRLCPGGGASEMTISQALREKSKAIEGVEQWPYIAVANALEVIPRTLAENCGASVVRVLTELRAKHAEGKNQSWGIDGVKGTLADMMGLGVFEPYSVKAQTIKTAIEAACLLLRVDDVVSGMKKKGGQ</sequence>
<evidence type="ECO:0000256" key="9">
    <source>
        <dbReference type="ARBA" id="ARBA00024677"/>
    </source>
</evidence>
<dbReference type="GO" id="GO:0051082">
    <property type="term" value="F:unfolded protein binding"/>
    <property type="evidence" value="ECO:0007669"/>
    <property type="project" value="InterPro"/>
</dbReference>
<dbReference type="KEGG" id="acan:ACA1_064700"/>
<keyword evidence="5" id="KW-0963">Cytoplasm</keyword>
<dbReference type="InterPro" id="IPR002423">
    <property type="entry name" value="Cpn60/GroEL/TCP-1"/>
</dbReference>
<evidence type="ECO:0000256" key="3">
    <source>
        <dbReference type="ARBA" id="ARBA00011531"/>
    </source>
</evidence>
<keyword evidence="8 10" id="KW-0143">Chaperone</keyword>
<dbReference type="InterPro" id="IPR002194">
    <property type="entry name" value="Chaperonin_TCP-1_CS"/>
</dbReference>
<dbReference type="NCBIfam" id="NF041082">
    <property type="entry name" value="thermosome_alpha"/>
    <property type="match status" value="1"/>
</dbReference>
<dbReference type="PANTHER" id="PTHR11353">
    <property type="entry name" value="CHAPERONIN"/>
    <property type="match status" value="1"/>
</dbReference>
<organism evidence="12 13">
    <name type="scientific">Acanthamoeba castellanii (strain ATCC 30010 / Neff)</name>
    <dbReference type="NCBI Taxonomy" id="1257118"/>
    <lineage>
        <taxon>Eukaryota</taxon>
        <taxon>Amoebozoa</taxon>
        <taxon>Discosea</taxon>
        <taxon>Longamoebia</taxon>
        <taxon>Centramoebida</taxon>
        <taxon>Acanthamoebidae</taxon>
        <taxon>Acanthamoeba</taxon>
    </lineage>
</organism>
<dbReference type="RefSeq" id="XP_004339696.1">
    <property type="nucleotide sequence ID" value="XM_004339648.1"/>
</dbReference>
<evidence type="ECO:0000256" key="2">
    <source>
        <dbReference type="ARBA" id="ARBA00008020"/>
    </source>
</evidence>
<dbReference type="Gene3D" id="3.30.260.10">
    <property type="entry name" value="TCP-1-like chaperonin intermediate domain"/>
    <property type="match status" value="1"/>
</dbReference>
<keyword evidence="6 10" id="KW-0547">Nucleotide-binding</keyword>
<dbReference type="Gene3D" id="3.50.7.10">
    <property type="entry name" value="GroEL"/>
    <property type="match status" value="1"/>
</dbReference>
<dbReference type="PROSITE" id="PS00751">
    <property type="entry name" value="TCP1_2"/>
    <property type="match status" value="1"/>
</dbReference>
<dbReference type="PRINTS" id="PR00304">
    <property type="entry name" value="TCOMPLEXTCP1"/>
</dbReference>
<dbReference type="NCBIfam" id="TIGR02344">
    <property type="entry name" value="chap_CCT_gamma"/>
    <property type="match status" value="1"/>
</dbReference>
<evidence type="ECO:0000256" key="5">
    <source>
        <dbReference type="ARBA" id="ARBA00022490"/>
    </source>
</evidence>
<evidence type="ECO:0000256" key="7">
    <source>
        <dbReference type="ARBA" id="ARBA00022840"/>
    </source>
</evidence>
<keyword evidence="13" id="KW-1185">Reference proteome</keyword>
<dbReference type="SUPFAM" id="SSF52029">
    <property type="entry name" value="GroEL apical domain-like"/>
    <property type="match status" value="1"/>
</dbReference>
<dbReference type="PROSITE" id="PS00750">
    <property type="entry name" value="TCP1_1"/>
    <property type="match status" value="1"/>
</dbReference>
<reference evidence="12 13" key="1">
    <citation type="journal article" date="2013" name="Genome Biol.">
        <title>Genome of Acanthamoeba castellanii highlights extensive lateral gene transfer and early evolution of tyrosine kinase signaling.</title>
        <authorList>
            <person name="Clarke M."/>
            <person name="Lohan A.J."/>
            <person name="Liu B."/>
            <person name="Lagkouvardos I."/>
            <person name="Roy S."/>
            <person name="Zafar N."/>
            <person name="Bertelli C."/>
            <person name="Schilde C."/>
            <person name="Kianianmomeni A."/>
            <person name="Burglin T.R."/>
            <person name="Frech C."/>
            <person name="Turcotte B."/>
            <person name="Kopec K.O."/>
            <person name="Synnott J.M."/>
            <person name="Choo C."/>
            <person name="Paponov I."/>
            <person name="Finkler A."/>
            <person name="Soon Heng Tan C."/>
            <person name="Hutchins A.P."/>
            <person name="Weinmeier T."/>
            <person name="Rattei T."/>
            <person name="Chu J.S."/>
            <person name="Gimenez G."/>
            <person name="Irimia M."/>
            <person name="Rigden D.J."/>
            <person name="Fitzpatrick D.A."/>
            <person name="Lorenzo-Morales J."/>
            <person name="Bateman A."/>
            <person name="Chiu C.H."/>
            <person name="Tang P."/>
            <person name="Hegemann P."/>
            <person name="Fromm H."/>
            <person name="Raoult D."/>
            <person name="Greub G."/>
            <person name="Miranda-Saavedra D."/>
            <person name="Chen N."/>
            <person name="Nash P."/>
            <person name="Ginger M.L."/>
            <person name="Horn M."/>
            <person name="Schaap P."/>
            <person name="Caler L."/>
            <person name="Loftus B."/>
        </authorList>
    </citation>
    <scope>NUCLEOTIDE SEQUENCE [LARGE SCALE GENOMIC DNA]</scope>
    <source>
        <strain evidence="12 13">Neff</strain>
    </source>
</reference>
<dbReference type="GO" id="GO:0016887">
    <property type="term" value="F:ATP hydrolysis activity"/>
    <property type="evidence" value="ECO:0007669"/>
    <property type="project" value="InterPro"/>
</dbReference>
<dbReference type="PROSITE" id="PS00995">
    <property type="entry name" value="TCP1_3"/>
    <property type="match status" value="1"/>
</dbReference>
<dbReference type="InterPro" id="IPR053374">
    <property type="entry name" value="TCP-1_chaperonin"/>
</dbReference>
<evidence type="ECO:0000256" key="10">
    <source>
        <dbReference type="RuleBase" id="RU004187"/>
    </source>
</evidence>
<dbReference type="InterPro" id="IPR027413">
    <property type="entry name" value="GROEL-like_equatorial_sf"/>
</dbReference>
<dbReference type="AlphaFoldDB" id="L8GYS4"/>
<proteinExistence type="inferred from homology"/>
<dbReference type="InterPro" id="IPR012719">
    <property type="entry name" value="Chap_CCT_gamma"/>
</dbReference>
<dbReference type="FunFam" id="1.10.560.10:FF:000073">
    <property type="entry name" value="T-complex protein 1 subunit gamma"/>
    <property type="match status" value="1"/>
</dbReference>
<dbReference type="FunFam" id="1.10.560.10:FF:000085">
    <property type="entry name" value="T-complex protein 1 subunit gamma"/>
    <property type="match status" value="1"/>
</dbReference>
<evidence type="ECO:0000313" key="12">
    <source>
        <dbReference type="EMBL" id="ELR17683.1"/>
    </source>
</evidence>
<accession>L8GYS4</accession>